<name>A0AAN8A1H4_9PEZI</name>
<reference evidence="2" key="1">
    <citation type="submission" date="2023-08" db="EMBL/GenBank/DDBJ databases">
        <title>Black Yeasts Isolated from many extreme environments.</title>
        <authorList>
            <person name="Coleine C."/>
            <person name="Stajich J.E."/>
            <person name="Selbmann L."/>
        </authorList>
    </citation>
    <scope>NUCLEOTIDE SEQUENCE</scope>
    <source>
        <strain evidence="2">CCFEE 5810</strain>
    </source>
</reference>
<sequence>MGSTDTSIHDWILGKLNIHVLKSPGIPPRQDPLDVYCPYHIAFPRTPEQGDATSQNLENLMRSAVPGAAARRLTRDDGVQAWIFDVDMERAFESALARETLWIAIEVFLDEQKSCADEGDGMSMLRRFRDYINELGLQPVTVTISSLVHDLMAAYEELGACGERFACVDDVEAFAEAFVRSRDCFFYEMGRQPYVEVTFASCGFLYREAELDLELNFTWAPPFVNFTNLRNSVSEGTAFSLQPSAIVCAPAPTTIKRKYGVGANESSWLQWDDTTQNLRGIIPHRRAEEAGALRLDAYTITLHIMETSIQDFGGGVKWERSVRCVVPLTVKRKAENCREHEETVLSPPLRAKGSQTLGGAVDRGSATPLREDGNTSRRKQYRGLESGKLPVPRKPSRASSLAKENKENLRDSSMKELHMQLQRKAEQGATRPDSPLRLNSLTLARLHDGANTAASTTQTVGPAAAWSSNNPYRIFMAENMVENMAGGMTESMDWSPQTVSRQVSEELPSFQSDL</sequence>
<evidence type="ECO:0000313" key="3">
    <source>
        <dbReference type="Proteomes" id="UP001310594"/>
    </source>
</evidence>
<evidence type="ECO:0000313" key="2">
    <source>
        <dbReference type="EMBL" id="KAK5695254.1"/>
    </source>
</evidence>
<feature type="compositionally biased region" description="Polar residues" evidence="1">
    <location>
        <begin position="492"/>
        <end position="502"/>
    </location>
</feature>
<proteinExistence type="predicted"/>
<dbReference type="Proteomes" id="UP001310594">
    <property type="component" value="Unassembled WGS sequence"/>
</dbReference>
<gene>
    <name evidence="2" type="ORF">LTR97_008760</name>
</gene>
<protein>
    <submittedName>
        <fullName evidence="2">Uncharacterized protein</fullName>
    </submittedName>
</protein>
<comment type="caution">
    <text evidence="2">The sequence shown here is derived from an EMBL/GenBank/DDBJ whole genome shotgun (WGS) entry which is preliminary data.</text>
</comment>
<organism evidence="2 3">
    <name type="scientific">Elasticomyces elasticus</name>
    <dbReference type="NCBI Taxonomy" id="574655"/>
    <lineage>
        <taxon>Eukaryota</taxon>
        <taxon>Fungi</taxon>
        <taxon>Dikarya</taxon>
        <taxon>Ascomycota</taxon>
        <taxon>Pezizomycotina</taxon>
        <taxon>Dothideomycetes</taxon>
        <taxon>Dothideomycetidae</taxon>
        <taxon>Mycosphaerellales</taxon>
        <taxon>Teratosphaeriaceae</taxon>
        <taxon>Elasticomyces</taxon>
    </lineage>
</organism>
<dbReference type="EMBL" id="JAVRQU010000014">
    <property type="protein sequence ID" value="KAK5695254.1"/>
    <property type="molecule type" value="Genomic_DNA"/>
</dbReference>
<evidence type="ECO:0000256" key="1">
    <source>
        <dbReference type="SAM" id="MobiDB-lite"/>
    </source>
</evidence>
<accession>A0AAN8A1H4</accession>
<dbReference type="AlphaFoldDB" id="A0AAN8A1H4"/>
<feature type="region of interest" description="Disordered" evidence="1">
    <location>
        <begin position="491"/>
        <end position="514"/>
    </location>
</feature>
<feature type="region of interest" description="Disordered" evidence="1">
    <location>
        <begin position="337"/>
        <end position="411"/>
    </location>
</feature>